<comment type="caution">
    <text evidence="1">The sequence shown here is derived from an EMBL/GenBank/DDBJ whole genome shotgun (WGS) entry which is preliminary data.</text>
</comment>
<organism evidence="1 2">
    <name type="scientific">Fodinibius salsisoli</name>
    <dbReference type="NCBI Taxonomy" id="2820877"/>
    <lineage>
        <taxon>Bacteria</taxon>
        <taxon>Pseudomonadati</taxon>
        <taxon>Balneolota</taxon>
        <taxon>Balneolia</taxon>
        <taxon>Balneolales</taxon>
        <taxon>Balneolaceae</taxon>
        <taxon>Fodinibius</taxon>
    </lineage>
</organism>
<accession>A0ABT3PLQ6</accession>
<gene>
    <name evidence="1" type="ORF">J6I44_08425</name>
</gene>
<dbReference type="PANTHER" id="PTHR38471">
    <property type="entry name" value="FOUR HELIX BUNDLE PROTEIN"/>
    <property type="match status" value="1"/>
</dbReference>
<evidence type="ECO:0000313" key="1">
    <source>
        <dbReference type="EMBL" id="MCW9706880.1"/>
    </source>
</evidence>
<dbReference type="Pfam" id="PF05635">
    <property type="entry name" value="23S_rRNA_IVP"/>
    <property type="match status" value="1"/>
</dbReference>
<keyword evidence="2" id="KW-1185">Reference proteome</keyword>
<dbReference type="EMBL" id="JAGGJA010000005">
    <property type="protein sequence ID" value="MCW9706880.1"/>
    <property type="molecule type" value="Genomic_DNA"/>
</dbReference>
<evidence type="ECO:0000313" key="2">
    <source>
        <dbReference type="Proteomes" id="UP001207918"/>
    </source>
</evidence>
<protein>
    <submittedName>
        <fullName evidence="1">Four helix bundle protein</fullName>
    </submittedName>
</protein>
<name>A0ABT3PLQ6_9BACT</name>
<dbReference type="PANTHER" id="PTHR38471:SF2">
    <property type="entry name" value="FOUR HELIX BUNDLE PROTEIN"/>
    <property type="match status" value="1"/>
</dbReference>
<dbReference type="InterPro" id="IPR036583">
    <property type="entry name" value="23S_rRNA_IVS_sf"/>
</dbReference>
<dbReference type="InterPro" id="IPR012657">
    <property type="entry name" value="23S_rRNA-intervening_sequence"/>
</dbReference>
<dbReference type="Gene3D" id="1.20.1440.60">
    <property type="entry name" value="23S rRNA-intervening sequence"/>
    <property type="match status" value="1"/>
</dbReference>
<dbReference type="NCBIfam" id="TIGR02436">
    <property type="entry name" value="four helix bundle protein"/>
    <property type="match status" value="1"/>
</dbReference>
<dbReference type="SUPFAM" id="SSF158446">
    <property type="entry name" value="IVS-encoded protein-like"/>
    <property type="match status" value="1"/>
</dbReference>
<dbReference type="Proteomes" id="UP001207918">
    <property type="component" value="Unassembled WGS sequence"/>
</dbReference>
<proteinExistence type="predicted"/>
<reference evidence="1 2" key="1">
    <citation type="submission" date="2021-03" db="EMBL/GenBank/DDBJ databases">
        <title>Aliifodinibius sp. nov., a new bacterium isolated from saline soil.</title>
        <authorList>
            <person name="Galisteo C."/>
            <person name="De La Haba R."/>
            <person name="Sanchez-Porro C."/>
            <person name="Ventosa A."/>
        </authorList>
    </citation>
    <scope>NUCLEOTIDE SEQUENCE [LARGE SCALE GENOMIC DNA]</scope>
    <source>
        <strain evidence="1 2">1BSP15-2V2</strain>
    </source>
</reference>
<sequence length="72" mass="8271">MSSNIAEGAARSSSKERRRFYEITRSSLVEIDTQLEIAERLNYLVDNKPENIGEKLNHTFAMLSNLMKSTHQ</sequence>